<dbReference type="CDD" id="cd06550">
    <property type="entry name" value="TM_ABC_iron-siderophores_like"/>
    <property type="match status" value="2"/>
</dbReference>
<keyword evidence="4" id="KW-1003">Cell membrane</keyword>
<dbReference type="OrthoDB" id="9811721at2"/>
<feature type="transmembrane region" description="Helical" evidence="8">
    <location>
        <begin position="355"/>
        <end position="377"/>
    </location>
</feature>
<dbReference type="GO" id="GO:0033214">
    <property type="term" value="P:siderophore-iron import into cell"/>
    <property type="evidence" value="ECO:0007669"/>
    <property type="project" value="TreeGrafter"/>
</dbReference>
<proteinExistence type="inferred from homology"/>
<evidence type="ECO:0000313" key="10">
    <source>
        <dbReference type="Proteomes" id="UP000199706"/>
    </source>
</evidence>
<evidence type="ECO:0000256" key="1">
    <source>
        <dbReference type="ARBA" id="ARBA00004651"/>
    </source>
</evidence>
<evidence type="ECO:0000256" key="6">
    <source>
        <dbReference type="ARBA" id="ARBA00022989"/>
    </source>
</evidence>
<dbReference type="AlphaFoldDB" id="A0A1G8P9A3"/>
<comment type="similarity">
    <text evidence="2">Belongs to the binding-protein-dependent transport system permease family. FecCD subfamily.</text>
</comment>
<dbReference type="GO" id="GO:0005886">
    <property type="term" value="C:plasma membrane"/>
    <property type="evidence" value="ECO:0007669"/>
    <property type="project" value="UniProtKB-SubCell"/>
</dbReference>
<reference evidence="9 10" key="1">
    <citation type="submission" date="2016-10" db="EMBL/GenBank/DDBJ databases">
        <authorList>
            <person name="de Groot N.N."/>
        </authorList>
    </citation>
    <scope>NUCLEOTIDE SEQUENCE [LARGE SCALE GENOMIC DNA]</scope>
    <source>
        <strain evidence="9 10">LMG 2247</strain>
    </source>
</reference>
<feature type="transmembrane region" description="Helical" evidence="8">
    <location>
        <begin position="287"/>
        <end position="305"/>
    </location>
</feature>
<feature type="transmembrane region" description="Helical" evidence="8">
    <location>
        <begin position="247"/>
        <end position="275"/>
    </location>
</feature>
<dbReference type="RefSeq" id="WP_090696042.1">
    <property type="nucleotide sequence ID" value="NZ_CADERL010000051.1"/>
</dbReference>
<feature type="transmembrane region" description="Helical" evidence="8">
    <location>
        <begin position="432"/>
        <end position="452"/>
    </location>
</feature>
<feature type="transmembrane region" description="Helical" evidence="8">
    <location>
        <begin position="618"/>
        <end position="636"/>
    </location>
</feature>
<feature type="transmembrane region" description="Helical" evidence="8">
    <location>
        <begin position="526"/>
        <end position="549"/>
    </location>
</feature>
<feature type="transmembrane region" description="Helical" evidence="8">
    <location>
        <begin position="397"/>
        <end position="420"/>
    </location>
</feature>
<feature type="transmembrane region" description="Helical" evidence="8">
    <location>
        <begin position="311"/>
        <end position="334"/>
    </location>
</feature>
<dbReference type="GO" id="GO:0022857">
    <property type="term" value="F:transmembrane transporter activity"/>
    <property type="evidence" value="ECO:0007669"/>
    <property type="project" value="InterPro"/>
</dbReference>
<feature type="transmembrane region" description="Helical" evidence="8">
    <location>
        <begin position="128"/>
        <end position="147"/>
    </location>
</feature>
<evidence type="ECO:0000256" key="7">
    <source>
        <dbReference type="ARBA" id="ARBA00023136"/>
    </source>
</evidence>
<feature type="transmembrane region" description="Helical" evidence="8">
    <location>
        <begin position="154"/>
        <end position="176"/>
    </location>
</feature>
<keyword evidence="7 8" id="KW-0472">Membrane</keyword>
<evidence type="ECO:0000256" key="5">
    <source>
        <dbReference type="ARBA" id="ARBA00022692"/>
    </source>
</evidence>
<feature type="transmembrane region" description="Helical" evidence="8">
    <location>
        <begin position="576"/>
        <end position="598"/>
    </location>
</feature>
<feature type="transmembrane region" description="Helical" evidence="8">
    <location>
        <begin position="67"/>
        <end position="88"/>
    </location>
</feature>
<dbReference type="NCBIfam" id="NF007866">
    <property type="entry name" value="PRK10577.1-2"/>
    <property type="match status" value="1"/>
</dbReference>
<name>A0A1G8P9A3_9BURK</name>
<evidence type="ECO:0000256" key="3">
    <source>
        <dbReference type="ARBA" id="ARBA00022448"/>
    </source>
</evidence>
<dbReference type="PANTHER" id="PTHR30472:SF37">
    <property type="entry name" value="FE(3+) DICITRATE TRANSPORT SYSTEM PERMEASE PROTEIN FECD-RELATED"/>
    <property type="match status" value="1"/>
</dbReference>
<evidence type="ECO:0000256" key="8">
    <source>
        <dbReference type="SAM" id="Phobius"/>
    </source>
</evidence>
<feature type="transmembrane region" description="Helical" evidence="8">
    <location>
        <begin position="100"/>
        <end position="122"/>
    </location>
</feature>
<evidence type="ECO:0000256" key="2">
    <source>
        <dbReference type="ARBA" id="ARBA00007935"/>
    </source>
</evidence>
<organism evidence="9 10">
    <name type="scientific">Paraburkholderia phenazinium</name>
    <dbReference type="NCBI Taxonomy" id="60549"/>
    <lineage>
        <taxon>Bacteria</taxon>
        <taxon>Pseudomonadati</taxon>
        <taxon>Pseudomonadota</taxon>
        <taxon>Betaproteobacteria</taxon>
        <taxon>Burkholderiales</taxon>
        <taxon>Burkholderiaceae</taxon>
        <taxon>Paraburkholderia</taxon>
    </lineage>
</organism>
<dbReference type="Gene3D" id="1.10.3470.10">
    <property type="entry name" value="ABC transporter involved in vitamin B12 uptake, BtuC"/>
    <property type="match status" value="2"/>
</dbReference>
<feature type="transmembrane region" description="Helical" evidence="8">
    <location>
        <begin position="458"/>
        <end position="477"/>
    </location>
</feature>
<evidence type="ECO:0000256" key="4">
    <source>
        <dbReference type="ARBA" id="ARBA00022475"/>
    </source>
</evidence>
<dbReference type="Proteomes" id="UP000199706">
    <property type="component" value="Unassembled WGS sequence"/>
</dbReference>
<protein>
    <submittedName>
        <fullName evidence="9">Iron complex transport system permease protein</fullName>
    </submittedName>
</protein>
<feature type="transmembrane region" description="Helical" evidence="8">
    <location>
        <begin position="489"/>
        <end position="514"/>
    </location>
</feature>
<dbReference type="InterPro" id="IPR037294">
    <property type="entry name" value="ABC_BtuC-like"/>
</dbReference>
<comment type="subcellular location">
    <subcellularLocation>
        <location evidence="1">Cell membrane</location>
        <topology evidence="1">Multi-pass membrane protein</topology>
    </subcellularLocation>
</comment>
<dbReference type="PANTHER" id="PTHR30472">
    <property type="entry name" value="FERRIC ENTEROBACTIN TRANSPORT SYSTEM PERMEASE PROTEIN"/>
    <property type="match status" value="1"/>
</dbReference>
<dbReference type="Pfam" id="PF01032">
    <property type="entry name" value="FecCD"/>
    <property type="match status" value="2"/>
</dbReference>
<sequence length="667" mass="69076">MNRSTATTAAATTAAPRAWRLPTLLLMLAAWLVYHTLSARLPVAQWPGVLLSGADATLPQLVVRYGWLPRLAISLLAGAALSLAGVVFQQVLRNPLAEPLTLGVSSGAYLALTIAAVVAPALVADMRFTVALAGAALAMLATMAMTWRKGFAAVSIVLAGMIVNLYCGALSVLLTIVFERSLASVFIWGGGSLVQNGWASVAWLLPRVIACAIATALLVRPLTLFSLDDRSATQLGMSLAWARPVALGIAVILSAFVASAVGVIGFIGLGGPVLARLMGARRLRDQLLWAPLVGALLLAIADQAVQSLPSVLGELLPTGAAVALAGGPLLLWMLRRIHIDAPRPASAESEPPRRALLMPALLCGGLLVAGVVVSLRFSDTLHGWQWTDAVQWSEVWFWRVPRLVASLGAGVIVALAGTILQRVTGNPMASPDLLGVSGGAMLGMLVAAVMATAPSAPVLLAGSSAGALICLLTIVALGRRSGFAPEHVLLAGIAISAFSQAVVMLATASGGAYANMLRPLLYGSTYVILPATAIAVGICTAVAVLASYLGARWLDILPLGANVANALGVGAQRARLMLLVVAAILTAGATIVIGPMSFVGLMAPHLARLLGFPRARSQMLVAALIGGLLMVLSDWLGRNMIFPQQMPAGVIATLVGGPYLMWLLRRQ</sequence>
<keyword evidence="5 8" id="KW-0812">Transmembrane</keyword>
<gene>
    <name evidence="9" type="ORF">SAMN05216466_1438</name>
</gene>
<dbReference type="SUPFAM" id="SSF81345">
    <property type="entry name" value="ABC transporter involved in vitamin B12 uptake, BtuC"/>
    <property type="match status" value="2"/>
</dbReference>
<accession>A0A1G8P9A3</accession>
<keyword evidence="6 8" id="KW-1133">Transmembrane helix</keyword>
<dbReference type="EMBL" id="FNCJ01000043">
    <property type="protein sequence ID" value="SDI89121.1"/>
    <property type="molecule type" value="Genomic_DNA"/>
</dbReference>
<keyword evidence="3" id="KW-0813">Transport</keyword>
<dbReference type="InterPro" id="IPR000522">
    <property type="entry name" value="ABC_transptr_permease_BtuC"/>
</dbReference>
<evidence type="ECO:0000313" key="9">
    <source>
        <dbReference type="EMBL" id="SDI89121.1"/>
    </source>
</evidence>